<accession>A0AAV4UZT8</accession>
<evidence type="ECO:0000313" key="3">
    <source>
        <dbReference type="Proteomes" id="UP001054945"/>
    </source>
</evidence>
<evidence type="ECO:0000256" key="1">
    <source>
        <dbReference type="SAM" id="MobiDB-lite"/>
    </source>
</evidence>
<dbReference type="AlphaFoldDB" id="A0AAV4UZT8"/>
<dbReference type="Proteomes" id="UP001054945">
    <property type="component" value="Unassembled WGS sequence"/>
</dbReference>
<organism evidence="2 3">
    <name type="scientific">Caerostris extrusa</name>
    <name type="common">Bark spider</name>
    <name type="synonym">Caerostris bankana</name>
    <dbReference type="NCBI Taxonomy" id="172846"/>
    <lineage>
        <taxon>Eukaryota</taxon>
        <taxon>Metazoa</taxon>
        <taxon>Ecdysozoa</taxon>
        <taxon>Arthropoda</taxon>
        <taxon>Chelicerata</taxon>
        <taxon>Arachnida</taxon>
        <taxon>Araneae</taxon>
        <taxon>Araneomorphae</taxon>
        <taxon>Entelegynae</taxon>
        <taxon>Araneoidea</taxon>
        <taxon>Araneidae</taxon>
        <taxon>Caerostris</taxon>
    </lineage>
</organism>
<comment type="caution">
    <text evidence="2">The sequence shown here is derived from an EMBL/GenBank/DDBJ whole genome shotgun (WGS) entry which is preliminary data.</text>
</comment>
<dbReference type="EMBL" id="BPLR01013740">
    <property type="protein sequence ID" value="GIY63437.1"/>
    <property type="molecule type" value="Genomic_DNA"/>
</dbReference>
<protein>
    <submittedName>
        <fullName evidence="2">Uncharacterized protein</fullName>
    </submittedName>
</protein>
<feature type="region of interest" description="Disordered" evidence="1">
    <location>
        <begin position="1"/>
        <end position="52"/>
    </location>
</feature>
<feature type="region of interest" description="Disordered" evidence="1">
    <location>
        <begin position="102"/>
        <end position="124"/>
    </location>
</feature>
<proteinExistence type="predicted"/>
<sequence>MQNRASEQNPKRTLIHVHPGNQLLDPRNRTKWPSISVHTGLDPLPPVPSSALDDHTFDMKVSDTSRETAEGRKNAYDFLFPYILRSYPRSSKIEEKQKYLGAPSRGQFFLDQQGGKNTRRRDRS</sequence>
<gene>
    <name evidence="2" type="ORF">CEXT_342181</name>
</gene>
<reference evidence="2 3" key="1">
    <citation type="submission" date="2021-06" db="EMBL/GenBank/DDBJ databases">
        <title>Caerostris extrusa draft genome.</title>
        <authorList>
            <person name="Kono N."/>
            <person name="Arakawa K."/>
        </authorList>
    </citation>
    <scope>NUCLEOTIDE SEQUENCE [LARGE SCALE GENOMIC DNA]</scope>
</reference>
<evidence type="ECO:0000313" key="2">
    <source>
        <dbReference type="EMBL" id="GIY63437.1"/>
    </source>
</evidence>
<keyword evidence="3" id="KW-1185">Reference proteome</keyword>
<name>A0AAV4UZT8_CAEEX</name>